<evidence type="ECO:0000313" key="1">
    <source>
        <dbReference type="EMBL" id="MDQ0337936.1"/>
    </source>
</evidence>
<organism evidence="1 2">
    <name type="scientific">Caldalkalibacillus uzonensis</name>
    <dbReference type="NCBI Taxonomy" id="353224"/>
    <lineage>
        <taxon>Bacteria</taxon>
        <taxon>Bacillati</taxon>
        <taxon>Bacillota</taxon>
        <taxon>Bacilli</taxon>
        <taxon>Bacillales</taxon>
        <taxon>Bacillaceae</taxon>
        <taxon>Caldalkalibacillus</taxon>
    </lineage>
</organism>
<comment type="caution">
    <text evidence="1">The sequence shown here is derived from an EMBL/GenBank/DDBJ whole genome shotgun (WGS) entry which is preliminary data.</text>
</comment>
<evidence type="ECO:0000313" key="2">
    <source>
        <dbReference type="Proteomes" id="UP001232445"/>
    </source>
</evidence>
<protein>
    <submittedName>
        <fullName evidence="1">Zn finger protein HypA/HybF involved in hydrogenase expression</fullName>
    </submittedName>
</protein>
<reference evidence="1 2" key="1">
    <citation type="submission" date="2023-07" db="EMBL/GenBank/DDBJ databases">
        <title>Genomic Encyclopedia of Type Strains, Phase IV (KMG-IV): sequencing the most valuable type-strain genomes for metagenomic binning, comparative biology and taxonomic classification.</title>
        <authorList>
            <person name="Goeker M."/>
        </authorList>
    </citation>
    <scope>NUCLEOTIDE SEQUENCE [LARGE SCALE GENOMIC DNA]</scope>
    <source>
        <strain evidence="1 2">DSM 17740</strain>
    </source>
</reference>
<proteinExistence type="predicted"/>
<dbReference type="Pfam" id="PF14149">
    <property type="entry name" value="YhfH"/>
    <property type="match status" value="1"/>
</dbReference>
<dbReference type="Proteomes" id="UP001232445">
    <property type="component" value="Unassembled WGS sequence"/>
</dbReference>
<gene>
    <name evidence="1" type="ORF">J2S00_000719</name>
</gene>
<keyword evidence="2" id="KW-1185">Reference proteome</keyword>
<name>A0ABU0CPV8_9BACI</name>
<dbReference type="RefSeq" id="WP_307335479.1">
    <property type="nucleotide sequence ID" value="NZ_JAUSUQ010000002.1"/>
</dbReference>
<accession>A0ABU0CPV8</accession>
<dbReference type="EMBL" id="JAUSUQ010000002">
    <property type="protein sequence ID" value="MDQ0337936.1"/>
    <property type="molecule type" value="Genomic_DNA"/>
</dbReference>
<sequence>MIKFERNISAKTCPHCRQEFHELYDSYTEACPECQVEHKGVLVQTEGGWVWQL</sequence>
<dbReference type="InterPro" id="IPR025432">
    <property type="entry name" value="YhfH-like"/>
</dbReference>